<dbReference type="Proteomes" id="UP001321453">
    <property type="component" value="Unassembled WGS sequence"/>
</dbReference>
<proteinExistence type="predicted"/>
<comment type="caution">
    <text evidence="2">The sequence shown here is derived from an EMBL/GenBank/DDBJ whole genome shotgun (WGS) entry which is preliminary data.</text>
</comment>
<evidence type="ECO:0000259" key="1">
    <source>
        <dbReference type="SMART" id="SM00226"/>
    </source>
</evidence>
<evidence type="ECO:0000313" key="2">
    <source>
        <dbReference type="EMBL" id="MDM7830577.1"/>
    </source>
</evidence>
<dbReference type="SMART" id="SM00226">
    <property type="entry name" value="LMWPc"/>
    <property type="match status" value="1"/>
</dbReference>
<reference evidence="2 3" key="1">
    <citation type="submission" date="2023-06" db="EMBL/GenBank/DDBJ databases">
        <title>Cellulomonas sp. MW9 Whole genome sequence.</title>
        <authorList>
            <person name="Park S."/>
        </authorList>
    </citation>
    <scope>NUCLEOTIDE SEQUENCE [LARGE SCALE GENOMIC DNA]</scope>
    <source>
        <strain evidence="2 3">MW9</strain>
    </source>
</reference>
<dbReference type="Pfam" id="PF01451">
    <property type="entry name" value="LMWPc"/>
    <property type="match status" value="1"/>
</dbReference>
<dbReference type="PANTHER" id="PTHR11717:SF31">
    <property type="entry name" value="LOW MOLECULAR WEIGHT PROTEIN-TYROSINE-PHOSPHATASE ETP-RELATED"/>
    <property type="match status" value="1"/>
</dbReference>
<dbReference type="InterPro" id="IPR050438">
    <property type="entry name" value="LMW_PTPase"/>
</dbReference>
<dbReference type="InterPro" id="IPR036196">
    <property type="entry name" value="Ptyr_pPase_sf"/>
</dbReference>
<organism evidence="2 3">
    <name type="scientific">Cellulomonas edaphi</name>
    <dbReference type="NCBI Taxonomy" id="3053468"/>
    <lineage>
        <taxon>Bacteria</taxon>
        <taxon>Bacillati</taxon>
        <taxon>Actinomycetota</taxon>
        <taxon>Actinomycetes</taxon>
        <taxon>Micrococcales</taxon>
        <taxon>Cellulomonadaceae</taxon>
        <taxon>Cellulomonas</taxon>
    </lineage>
</organism>
<dbReference type="InterPro" id="IPR023485">
    <property type="entry name" value="Ptyr_pPase"/>
</dbReference>
<dbReference type="PANTHER" id="PTHR11717">
    <property type="entry name" value="LOW MOLECULAR WEIGHT PROTEIN TYROSINE PHOSPHATASE"/>
    <property type="match status" value="1"/>
</dbReference>
<feature type="domain" description="Phosphotyrosine protein phosphatase I" evidence="1">
    <location>
        <begin position="10"/>
        <end position="202"/>
    </location>
</feature>
<protein>
    <submittedName>
        <fullName evidence="2">Low molecular weight phosphatase family protein</fullName>
    </submittedName>
</protein>
<accession>A0ABT7S4M2</accession>
<dbReference type="Gene3D" id="3.40.50.2300">
    <property type="match status" value="1"/>
</dbReference>
<dbReference type="EMBL" id="JAUCGR010000001">
    <property type="protein sequence ID" value="MDM7830577.1"/>
    <property type="molecule type" value="Genomic_DNA"/>
</dbReference>
<keyword evidence="3" id="KW-1185">Reference proteome</keyword>
<sequence length="205" mass="20890">MSSVAPPAPLRVLVVCTGNICRSPAAERLLAAGLGATFRGQGDGRLAPAIEVSSAGAGALVGSPMTDQMAELVVAHGGAVTGFSARQLTPAMIQAADVVLTATRRHRSAVVELVPGAVRRTFTLRELARLAAAVDPAELPGAGSTTADRLAALVPLAAARRGTARAHAPSDDDVVDPYGGTRALYQRAFGELEPAVRAIVSAVRL</sequence>
<name>A0ABT7S4M2_9CELL</name>
<dbReference type="SUPFAM" id="SSF52788">
    <property type="entry name" value="Phosphotyrosine protein phosphatases I"/>
    <property type="match status" value="1"/>
</dbReference>
<evidence type="ECO:0000313" key="3">
    <source>
        <dbReference type="Proteomes" id="UP001321453"/>
    </source>
</evidence>
<gene>
    <name evidence="2" type="ORF">QRT05_04470</name>
</gene>